<feature type="region of interest" description="Disordered" evidence="2">
    <location>
        <begin position="1009"/>
        <end position="1060"/>
    </location>
</feature>
<dbReference type="PANTHER" id="PTHR10480:SF12">
    <property type="entry name" value="UNC-13, ISOFORM E"/>
    <property type="match status" value="1"/>
</dbReference>
<feature type="compositionally biased region" description="Basic and acidic residues" evidence="2">
    <location>
        <begin position="405"/>
        <end position="417"/>
    </location>
</feature>
<feature type="compositionally biased region" description="Low complexity" evidence="2">
    <location>
        <begin position="638"/>
        <end position="652"/>
    </location>
</feature>
<feature type="compositionally biased region" description="Basic residues" evidence="2">
    <location>
        <begin position="349"/>
        <end position="360"/>
    </location>
</feature>
<evidence type="ECO:0000313" key="4">
    <source>
        <dbReference type="EMBL" id="BES94156.1"/>
    </source>
</evidence>
<dbReference type="SMART" id="SM00239">
    <property type="entry name" value="C2"/>
    <property type="match status" value="1"/>
</dbReference>
<feature type="domain" description="C2" evidence="3">
    <location>
        <begin position="56"/>
        <end position="163"/>
    </location>
</feature>
<name>A0ABN7ATE1_9HEMI</name>
<feature type="compositionally biased region" description="Polar residues" evidence="2">
    <location>
        <begin position="797"/>
        <end position="808"/>
    </location>
</feature>
<dbReference type="SUPFAM" id="SSF49562">
    <property type="entry name" value="C2 domain (Calcium/lipid-binding domain, CaLB)"/>
    <property type="match status" value="1"/>
</dbReference>
<feature type="compositionally biased region" description="Basic and acidic residues" evidence="2">
    <location>
        <begin position="1325"/>
        <end position="1399"/>
    </location>
</feature>
<feature type="compositionally biased region" description="Low complexity" evidence="2">
    <location>
        <begin position="750"/>
        <end position="781"/>
    </location>
</feature>
<feature type="compositionally biased region" description="Basic and acidic residues" evidence="2">
    <location>
        <begin position="679"/>
        <end position="692"/>
    </location>
</feature>
<feature type="region of interest" description="Disordered" evidence="2">
    <location>
        <begin position="398"/>
        <end position="463"/>
    </location>
</feature>
<feature type="region of interest" description="Disordered" evidence="2">
    <location>
        <begin position="239"/>
        <end position="369"/>
    </location>
</feature>
<gene>
    <name evidence="4" type="ORF">NTJ_06965</name>
</gene>
<protein>
    <recommendedName>
        <fullName evidence="3">C2 domain-containing protein</fullName>
    </recommendedName>
</protein>
<feature type="compositionally biased region" description="Acidic residues" evidence="2">
    <location>
        <begin position="1416"/>
        <end position="1428"/>
    </location>
</feature>
<feature type="compositionally biased region" description="Basic and acidic residues" evidence="2">
    <location>
        <begin position="1437"/>
        <end position="1457"/>
    </location>
</feature>
<reference evidence="4 5" key="1">
    <citation type="submission" date="2023-09" db="EMBL/GenBank/DDBJ databases">
        <title>Nesidiocoris tenuis whole genome shotgun sequence.</title>
        <authorList>
            <person name="Shibata T."/>
            <person name="Shimoda M."/>
            <person name="Kobayashi T."/>
            <person name="Uehara T."/>
        </authorList>
    </citation>
    <scope>NUCLEOTIDE SEQUENCE [LARGE SCALE GENOMIC DNA]</scope>
    <source>
        <strain evidence="4 5">Japan</strain>
    </source>
</reference>
<feature type="compositionally biased region" description="Gly residues" evidence="2">
    <location>
        <begin position="1459"/>
        <end position="1468"/>
    </location>
</feature>
<dbReference type="PROSITE" id="PS50004">
    <property type="entry name" value="C2"/>
    <property type="match status" value="1"/>
</dbReference>
<evidence type="ECO:0000313" key="5">
    <source>
        <dbReference type="Proteomes" id="UP001307889"/>
    </source>
</evidence>
<feature type="compositionally biased region" description="Low complexity" evidence="2">
    <location>
        <begin position="863"/>
        <end position="900"/>
    </location>
</feature>
<feature type="compositionally biased region" description="Polar residues" evidence="2">
    <location>
        <begin position="850"/>
        <end position="860"/>
    </location>
</feature>
<feature type="compositionally biased region" description="Acidic residues" evidence="2">
    <location>
        <begin position="1255"/>
        <end position="1265"/>
    </location>
</feature>
<dbReference type="Gene3D" id="2.60.40.150">
    <property type="entry name" value="C2 domain"/>
    <property type="match status" value="1"/>
</dbReference>
<dbReference type="Proteomes" id="UP001307889">
    <property type="component" value="Chromosome 5"/>
</dbReference>
<dbReference type="Pfam" id="PF00168">
    <property type="entry name" value="C2"/>
    <property type="match status" value="1"/>
</dbReference>
<feature type="region of interest" description="Disordered" evidence="2">
    <location>
        <begin position="1222"/>
        <end position="1265"/>
    </location>
</feature>
<keyword evidence="1" id="KW-0175">Coiled coil</keyword>
<feature type="compositionally biased region" description="Polar residues" evidence="2">
    <location>
        <begin position="510"/>
        <end position="522"/>
    </location>
</feature>
<organism evidence="4 5">
    <name type="scientific">Nesidiocoris tenuis</name>
    <dbReference type="NCBI Taxonomy" id="355587"/>
    <lineage>
        <taxon>Eukaryota</taxon>
        <taxon>Metazoa</taxon>
        <taxon>Ecdysozoa</taxon>
        <taxon>Arthropoda</taxon>
        <taxon>Hexapoda</taxon>
        <taxon>Insecta</taxon>
        <taxon>Pterygota</taxon>
        <taxon>Neoptera</taxon>
        <taxon>Paraneoptera</taxon>
        <taxon>Hemiptera</taxon>
        <taxon>Heteroptera</taxon>
        <taxon>Panheteroptera</taxon>
        <taxon>Cimicomorpha</taxon>
        <taxon>Miridae</taxon>
        <taxon>Dicyphina</taxon>
        <taxon>Nesidiocoris</taxon>
    </lineage>
</organism>
<keyword evidence="5" id="KW-1185">Reference proteome</keyword>
<evidence type="ECO:0000256" key="2">
    <source>
        <dbReference type="SAM" id="MobiDB-lite"/>
    </source>
</evidence>
<dbReference type="EMBL" id="AP028913">
    <property type="protein sequence ID" value="BES94156.1"/>
    <property type="molecule type" value="Genomic_DNA"/>
</dbReference>
<feature type="region of interest" description="Disordered" evidence="2">
    <location>
        <begin position="1299"/>
        <end position="1482"/>
    </location>
</feature>
<feature type="region of interest" description="Disordered" evidence="2">
    <location>
        <begin position="476"/>
        <end position="623"/>
    </location>
</feature>
<dbReference type="InterPro" id="IPR000008">
    <property type="entry name" value="C2_dom"/>
</dbReference>
<feature type="region of interest" description="Disordered" evidence="2">
    <location>
        <begin position="750"/>
        <end position="993"/>
    </location>
</feature>
<evidence type="ECO:0000256" key="1">
    <source>
        <dbReference type="SAM" id="Coils"/>
    </source>
</evidence>
<dbReference type="PANTHER" id="PTHR10480">
    <property type="entry name" value="PROTEIN UNC-13 HOMOLOG"/>
    <property type="match status" value="1"/>
</dbReference>
<feature type="compositionally biased region" description="Low complexity" evidence="2">
    <location>
        <begin position="916"/>
        <end position="938"/>
    </location>
</feature>
<proteinExistence type="predicted"/>
<dbReference type="InterPro" id="IPR035892">
    <property type="entry name" value="C2_domain_sf"/>
</dbReference>
<feature type="compositionally biased region" description="Polar residues" evidence="2">
    <location>
        <begin position="939"/>
        <end position="975"/>
    </location>
</feature>
<accession>A0ABN7ATE1</accession>
<feature type="coiled-coil region" evidence="1">
    <location>
        <begin position="197"/>
        <end position="230"/>
    </location>
</feature>
<evidence type="ECO:0000259" key="3">
    <source>
        <dbReference type="PROSITE" id="PS50004"/>
    </source>
</evidence>
<dbReference type="InterPro" id="IPR027080">
    <property type="entry name" value="Unc-13"/>
</dbReference>
<feature type="region of interest" description="Disordered" evidence="2">
    <location>
        <begin position="638"/>
        <end position="698"/>
    </location>
</feature>
<feature type="compositionally biased region" description="Polar residues" evidence="2">
    <location>
        <begin position="256"/>
        <end position="265"/>
    </location>
</feature>
<sequence>MHGWEIRLSTAGGKRDSSYLKVPRYWESIRGLVVRAASNSEQPNTRNIILSRECCEPGPISPINIMSLLSVTVKKARYVGGQGIQFNTYVTLKLQNVKSTTVTVKGPNPTWNQDFLFETNDVNTGLLMEVWNKGMLWDRALGYHWLPLPAVHYSNEEGPGEWVSLDAELVMMDGEVVGTKEPTGHSLLVDCRFELPFDAENTEAADLQRKLEALNSIVDQEARAEQARRQMQYFGHSGYSEDSDYTSDLNYPVGQHANSSASQFRSAAHQMPTPQRSLETSRENSYETDEPPPQHHQLPHHGHHLSPGQPAHSRRRAAREDDYYGSGVGGGGGRYIESEAEPLYYNSRPRNHKEPYRRRQRTWDYEDSPTGWYDESGGNKWDTHASCPRIYEGTRYYQPRTSSIKRKDSTKGRRPSLERQTTLYDDHFYGDSVYNQGDQQYSHDNRGFDQTNEYGSKYHNYGSSTYKYHDTRYGQEEEDRQWDSGGSHRRGRKSKEADFSKPMSLKEQYENQMNKKYSSKASLKQHRQYSSDQDDVSSAYYTPRQSYEDEDYHPGSDYIGTTARRKMPSISGRHSGSRHSVPDDFAPPPRKSKGPKLLPQIPTKIKPSPSLPPTPVRQKPQVPSTILASPLIFSPSLPSSPTSLLPEVSTSPDQNRPAHKSLPPTPIRHLPQVPTRRTNSLEHEESTMDDRYGNIYSSDTRLGKSAYNEDYNYAYRSSDNLTPQEVPQVIQPQEDLHNRTSSIQHINKQNQQYSSQTQVYQSHNNCQQQSYQYSQQNQQYDQYDEQYQDESQQYNQKYGTQKHQSQKILPSVDEVQRQNKAYSKKETYQQELNSQTDHLRQDPYKGTDPYKQNQYNQQDPYAQDQYNQQEPFQQDQYQQQDQYNQQSQYNQQDPYQQNQYNKKDPYAQEQYTQPGQEQYPQDQYNQQDPYQQDHYNQNAHQQQTDGYRQQDGYQQETDNYYAQQRPQDKPNSYQDEQFGDQYRQDSMDQYYDDDSQYQTATETDNYQQNDYYYQDPPQAVPETQKLPEPPTQLLNRRDTFKKQQTTGKVEEEKKSSGGALGGFGMLGSLGTVSSIGSSMLKKLAGAVSEVPLPKPATMTTVKTQAVVETKVIPVPSSATRGYDDDDDYLPQDRSSDRKTSYVELGLSPTFSNHMMNDGQINGLAGGSMASHSLKEDYLNQLDRAPSNSYYYNGDSDIIEYDENGYASNVDLRSEAEFPRCRSQSATISDSNAEDAQDSVLTQESARINGYHSPDPDDNTDSGDDEDIDRVIQETVANFDGDATSNVVFLTIGPTETTVGSAIEENKTTTSQAEPIGYDDDQYEDQYGKYEDEDELYKNDSRYSTEDERKRYLDETDEYLSKQDSLDRDYSTRQDSLDLDRDYPSDVDRSYGKPSIEKGPETNGRGYLEAQASVDSYYDDELPPEDYDADSPVSVVDPSERGRGGERNGRSGSYDENRLGGTGAEGAGGSPTVSPSLPPILHHQGSMDEEALLEQMNSHLPDPDAGLAKRGFDDEIMMDEPLHPPRPTMERRKLTPKERWHWAYNKIVHQLTVSGLA</sequence>
<feature type="region of interest" description="Disordered" evidence="2">
    <location>
        <begin position="1116"/>
        <end position="1139"/>
    </location>
</feature>